<evidence type="ECO:0000313" key="3">
    <source>
        <dbReference type="EMBL" id="SMQ74746.1"/>
    </source>
</evidence>
<keyword evidence="4" id="KW-1185">Reference proteome</keyword>
<dbReference type="PANTHER" id="PTHR11820">
    <property type="entry name" value="ACYLPYRUVASE"/>
    <property type="match status" value="1"/>
</dbReference>
<dbReference type="GO" id="GO:0003824">
    <property type="term" value="F:catalytic activity"/>
    <property type="evidence" value="ECO:0007669"/>
    <property type="project" value="InterPro"/>
</dbReference>
<evidence type="ECO:0000313" key="4">
    <source>
        <dbReference type="Proteomes" id="UP000194420"/>
    </source>
</evidence>
<keyword evidence="1" id="KW-0479">Metal-binding</keyword>
<dbReference type="InterPro" id="IPR036663">
    <property type="entry name" value="Fumarylacetoacetase_C_sf"/>
</dbReference>
<dbReference type="AlphaFoldDB" id="A0A1Y6FK64"/>
<feature type="domain" description="Fumarylacetoacetase-like C-terminal" evidence="2">
    <location>
        <begin position="134"/>
        <end position="395"/>
    </location>
</feature>
<name>A0A1Y6FK64_9SPHN</name>
<dbReference type="Pfam" id="PF01557">
    <property type="entry name" value="FAA_hydrolase"/>
    <property type="match status" value="1"/>
</dbReference>
<protein>
    <submittedName>
        <fullName evidence="3">2-keto-4-pentenoate hydratase/2-oxohepta-3-ene-1,7-dioic acid hydratase (Catechol pathway)</fullName>
    </submittedName>
</protein>
<dbReference type="GO" id="GO:0046872">
    <property type="term" value="F:metal ion binding"/>
    <property type="evidence" value="ECO:0007669"/>
    <property type="project" value="UniProtKB-KW"/>
</dbReference>
<dbReference type="InterPro" id="IPR011234">
    <property type="entry name" value="Fumarylacetoacetase-like_C"/>
</dbReference>
<proteinExistence type="predicted"/>
<gene>
    <name evidence="3" type="ORF">SAMN06297468_2917</name>
</gene>
<reference evidence="4" key="1">
    <citation type="submission" date="2017-04" db="EMBL/GenBank/DDBJ databases">
        <authorList>
            <person name="Varghese N."/>
            <person name="Submissions S."/>
        </authorList>
    </citation>
    <scope>NUCLEOTIDE SEQUENCE [LARGE SCALE GENOMIC DNA]</scope>
</reference>
<evidence type="ECO:0000259" key="2">
    <source>
        <dbReference type="Pfam" id="PF01557"/>
    </source>
</evidence>
<organism evidence="3 4">
    <name type="scientific">Altererythrobacter xiamenensis</name>
    <dbReference type="NCBI Taxonomy" id="1316679"/>
    <lineage>
        <taxon>Bacteria</taxon>
        <taxon>Pseudomonadati</taxon>
        <taxon>Pseudomonadota</taxon>
        <taxon>Alphaproteobacteria</taxon>
        <taxon>Sphingomonadales</taxon>
        <taxon>Erythrobacteraceae</taxon>
        <taxon>Altererythrobacter</taxon>
    </lineage>
</organism>
<dbReference type="RefSeq" id="WP_086438739.1">
    <property type="nucleotide sequence ID" value="NZ_FXWG01000003.1"/>
</dbReference>
<dbReference type="Proteomes" id="UP000194420">
    <property type="component" value="Unassembled WGS sequence"/>
</dbReference>
<dbReference type="EMBL" id="FXWG01000003">
    <property type="protein sequence ID" value="SMQ74746.1"/>
    <property type="molecule type" value="Genomic_DNA"/>
</dbReference>
<dbReference type="Gene3D" id="3.90.850.10">
    <property type="entry name" value="Fumarylacetoacetase-like, C-terminal domain"/>
    <property type="match status" value="1"/>
</dbReference>
<dbReference type="OrthoDB" id="1322593at2"/>
<evidence type="ECO:0000256" key="1">
    <source>
        <dbReference type="ARBA" id="ARBA00022723"/>
    </source>
</evidence>
<sequence>MARRISKWLIAGAVLLAAGLLIAWATSPDPKGNPASLEDSPLEPAIAPLSDAVTLASYRTPDGQVATVLVSELVGDTVTGVDLATLGADRTGNPLRDLGSIAWKRIYNAMLEGRERVSLKISDLLPSAPGGERHIGTGTNFPEHAEEASSDAVFRFPKFGRATPARTTVRAQPGILLDYEVELCMRFDRDIASLGDFDDAIKGVFLCGDFTNRNALVELADPDNLDSGFGFSDAKSGLDFYPSGPFVVVPQDWKSFVDQLRMTTSVNGEPRQDARGEEMTQDFRQLVEASLADMNEARFYYGGDFYKLSDNRRIPEDMTVMSGTSEGVIFAPPARADYIEGAVQYLGNGGPFSGTGIVDSIKQRFIANELRSGHFLQPGDVVRHDSNLLGNIEVEVIAQ</sequence>
<accession>A0A1Y6FK64</accession>
<dbReference type="SUPFAM" id="SSF56529">
    <property type="entry name" value="FAH"/>
    <property type="match status" value="1"/>
</dbReference>